<dbReference type="RefSeq" id="WP_115693393.1">
    <property type="nucleotide sequence ID" value="NZ_CP031417.1"/>
</dbReference>
<evidence type="ECO:0000313" key="7">
    <source>
        <dbReference type="Proteomes" id="UP000254889"/>
    </source>
</evidence>
<dbReference type="PRINTS" id="PR00039">
    <property type="entry name" value="HTHLYSR"/>
</dbReference>
<sequence>MTTKARRAPSRSLRNRLRMRQLELLAALDHAPTLSAAAREVNLSQPAASKLLHTLAVDLGVTLFERAGRSLRPTAAGRALLRRAATFVGDLDRAQGELDAIEAGLIGSISLGAGVGSCYALVPRALDSLLGSAPNISVRVREGTIEELLGGLRGGRFDLIVGRLDLSGADRALVVEELYNPSTNIVCGPRHPLARGSRPSWDEVLAYDWILPETGTPMRNGVEALFGRLRQHPKRALIESSSIQTNVALMAERDLLWVLSSDIADYFAKLGALRIVKLPRLAGPSPVVMAHTRERGLSPAAQRLVDCFKRAARDLRSAKK</sequence>
<dbReference type="PANTHER" id="PTHR30419:SF8">
    <property type="entry name" value="NITROGEN ASSIMILATION TRANSCRIPTIONAL ACTIVATOR-RELATED"/>
    <property type="match status" value="1"/>
</dbReference>
<evidence type="ECO:0000256" key="4">
    <source>
        <dbReference type="ARBA" id="ARBA00023163"/>
    </source>
</evidence>
<comment type="similarity">
    <text evidence="1">Belongs to the LysR transcriptional regulatory family.</text>
</comment>
<feature type="domain" description="HTH lysR-type" evidence="5">
    <location>
        <begin position="17"/>
        <end position="74"/>
    </location>
</feature>
<dbReference type="Gene3D" id="1.10.10.10">
    <property type="entry name" value="Winged helix-like DNA-binding domain superfamily/Winged helix DNA-binding domain"/>
    <property type="match status" value="1"/>
</dbReference>
<dbReference type="SUPFAM" id="SSF53850">
    <property type="entry name" value="Periplasmic binding protein-like II"/>
    <property type="match status" value="1"/>
</dbReference>
<dbReference type="GO" id="GO:0005829">
    <property type="term" value="C:cytosol"/>
    <property type="evidence" value="ECO:0007669"/>
    <property type="project" value="TreeGrafter"/>
</dbReference>
<evidence type="ECO:0000256" key="2">
    <source>
        <dbReference type="ARBA" id="ARBA00023015"/>
    </source>
</evidence>
<keyword evidence="3" id="KW-0238">DNA-binding</keyword>
<reference evidence="6 7" key="1">
    <citation type="submission" date="2018-07" db="EMBL/GenBank/DDBJ databases">
        <authorList>
            <person name="Quirk P.G."/>
            <person name="Krulwich T.A."/>
        </authorList>
    </citation>
    <scope>NUCLEOTIDE SEQUENCE [LARGE SCALE GENOMIC DNA]</scope>
    <source>
        <strain evidence="6 7">CC-BB4</strain>
    </source>
</reference>
<name>A0A346A1G7_9HYPH</name>
<evidence type="ECO:0000313" key="6">
    <source>
        <dbReference type="EMBL" id="AXK83014.1"/>
    </source>
</evidence>
<organism evidence="6 7">
    <name type="scientific">Pseudolabrys taiwanensis</name>
    <dbReference type="NCBI Taxonomy" id="331696"/>
    <lineage>
        <taxon>Bacteria</taxon>
        <taxon>Pseudomonadati</taxon>
        <taxon>Pseudomonadota</taxon>
        <taxon>Alphaproteobacteria</taxon>
        <taxon>Hyphomicrobiales</taxon>
        <taxon>Xanthobacteraceae</taxon>
        <taxon>Pseudolabrys</taxon>
    </lineage>
</organism>
<evidence type="ECO:0000256" key="1">
    <source>
        <dbReference type="ARBA" id="ARBA00009437"/>
    </source>
</evidence>
<proteinExistence type="inferred from homology"/>
<dbReference type="KEGG" id="ptaw:DW352_22310"/>
<dbReference type="InterPro" id="IPR000847">
    <property type="entry name" value="LysR_HTH_N"/>
</dbReference>
<keyword evidence="7" id="KW-1185">Reference proteome</keyword>
<keyword evidence="2" id="KW-0805">Transcription regulation</keyword>
<accession>A0A346A1G7</accession>
<dbReference type="PROSITE" id="PS50931">
    <property type="entry name" value="HTH_LYSR"/>
    <property type="match status" value="1"/>
</dbReference>
<evidence type="ECO:0000256" key="3">
    <source>
        <dbReference type="ARBA" id="ARBA00023125"/>
    </source>
</evidence>
<dbReference type="InterPro" id="IPR036388">
    <property type="entry name" value="WH-like_DNA-bd_sf"/>
</dbReference>
<dbReference type="Pfam" id="PF00126">
    <property type="entry name" value="HTH_1"/>
    <property type="match status" value="1"/>
</dbReference>
<evidence type="ECO:0000259" key="5">
    <source>
        <dbReference type="PROSITE" id="PS50931"/>
    </source>
</evidence>
<keyword evidence="4" id="KW-0804">Transcription</keyword>
<dbReference type="GO" id="GO:0003700">
    <property type="term" value="F:DNA-binding transcription factor activity"/>
    <property type="evidence" value="ECO:0007669"/>
    <property type="project" value="InterPro"/>
</dbReference>
<dbReference type="InterPro" id="IPR005119">
    <property type="entry name" value="LysR_subst-bd"/>
</dbReference>
<protein>
    <submittedName>
        <fullName evidence="6">LysR family transcriptional regulator</fullName>
    </submittedName>
</protein>
<dbReference type="PANTHER" id="PTHR30419">
    <property type="entry name" value="HTH-TYPE TRANSCRIPTIONAL REGULATOR YBHD"/>
    <property type="match status" value="1"/>
</dbReference>
<dbReference type="InterPro" id="IPR036390">
    <property type="entry name" value="WH_DNA-bd_sf"/>
</dbReference>
<dbReference type="SUPFAM" id="SSF46785">
    <property type="entry name" value="Winged helix' DNA-binding domain"/>
    <property type="match status" value="1"/>
</dbReference>
<dbReference type="EMBL" id="CP031417">
    <property type="protein sequence ID" value="AXK83014.1"/>
    <property type="molecule type" value="Genomic_DNA"/>
</dbReference>
<dbReference type="OrthoDB" id="7624726at2"/>
<dbReference type="GO" id="GO:0003677">
    <property type="term" value="F:DNA binding"/>
    <property type="evidence" value="ECO:0007669"/>
    <property type="project" value="UniProtKB-KW"/>
</dbReference>
<dbReference type="Pfam" id="PF03466">
    <property type="entry name" value="LysR_substrate"/>
    <property type="match status" value="1"/>
</dbReference>
<dbReference type="InterPro" id="IPR050950">
    <property type="entry name" value="HTH-type_LysR_regulators"/>
</dbReference>
<dbReference type="Proteomes" id="UP000254889">
    <property type="component" value="Chromosome"/>
</dbReference>
<gene>
    <name evidence="6" type="ORF">DW352_22310</name>
</gene>
<dbReference type="AlphaFoldDB" id="A0A346A1G7"/>
<dbReference type="Gene3D" id="3.40.190.290">
    <property type="match status" value="1"/>
</dbReference>